<feature type="domain" description="KRAB" evidence="12">
    <location>
        <begin position="2"/>
        <end position="73"/>
    </location>
</feature>
<evidence type="ECO:0000256" key="6">
    <source>
        <dbReference type="ARBA" id="ARBA00022833"/>
    </source>
</evidence>
<evidence type="ECO:0000256" key="2">
    <source>
        <dbReference type="ARBA" id="ARBA00006991"/>
    </source>
</evidence>
<dbReference type="FunFam" id="3.30.160.60:FF:000688">
    <property type="entry name" value="zinc finger protein 197 isoform X1"/>
    <property type="match status" value="1"/>
</dbReference>
<dbReference type="AlphaFoldDB" id="A0A5F9CY02"/>
<dbReference type="FunFam" id="3.30.160.60:FF:000295">
    <property type="entry name" value="zinc finger protein 19"/>
    <property type="match status" value="1"/>
</dbReference>
<evidence type="ECO:0000256" key="9">
    <source>
        <dbReference type="ARBA" id="ARBA00023242"/>
    </source>
</evidence>
<sequence length="639" mass="74002">MIAFEDLAVYFMWEEWKKMNNAQKILYRDVMLETYSSLFSLGYCTTKPDLIFKLERGAEPWMVDECLNRSLPVVMKRDDLIRINQENQDKNLNQDFMENNKTSALKRVELRKTPSLNSSHIPTLIIEKGTYSGLNPEKCNKCHTVYCPSGPEQLQVGEKFDNTKIPGNCLQFCEPLGQHDNIHITKQPFGPIGQAKVFTRKMFCKSERVHMAENCDKSTVTFGKATQIEKAIHENYSLSMHQQSHTRKKFYRYIRYVEPVIHQSHLAMNQILNTREKLYKCKPSGKSLSFNSPYECNDCGKAFGQKSDLRKHQQIHTGEKPHKCNDCGKNFGQKSHLFIHQRIHTGEKPHECNDCGKAFTRKSDLILHQRIHTGEKPHKCNDCGKAFIQKSHLIVHQRIHTGQKPHKCNDCGKAFGQKSYLINIRKFTQGRNLINVMTVEKTLDESHTSSYIREFTQGRNLINAMTVEKPLEKSHTSYYTREFTQERNLINAMTVEKPLYKSHSSSYTREFTQVRNLMNVMTVEKALQESQPSSYISEFTLGRNLINVMTVEKPLEESQTSLYTREITQKINHFSVMTVEKPLDTSPASYYTREFTWGRNLMNVITGKAIGQKSHLIIHQRIHKGQKPHKCNDCGKAFV</sequence>
<keyword evidence="6" id="KW-0862">Zinc</keyword>
<dbReference type="SMART" id="SM00349">
    <property type="entry name" value="KRAB"/>
    <property type="match status" value="1"/>
</dbReference>
<dbReference type="CDD" id="cd07765">
    <property type="entry name" value="KRAB_A-box"/>
    <property type="match status" value="1"/>
</dbReference>
<reference evidence="14 15" key="1">
    <citation type="journal article" date="2011" name="Nature">
        <title>A high-resolution map of human evolutionary constraint using 29 mammals.</title>
        <authorList>
            <person name="Lindblad-Toh K."/>
            <person name="Garber M."/>
            <person name="Zuk O."/>
            <person name="Lin M.F."/>
            <person name="Parker B.J."/>
            <person name="Washietl S."/>
            <person name="Kheradpour P."/>
            <person name="Ernst J."/>
            <person name="Jordan G."/>
            <person name="Mauceli E."/>
            <person name="Ward L.D."/>
            <person name="Lowe C.B."/>
            <person name="Holloway A.K."/>
            <person name="Clamp M."/>
            <person name="Gnerre S."/>
            <person name="Alfoldi J."/>
            <person name="Beal K."/>
            <person name="Chang J."/>
            <person name="Clawson H."/>
            <person name="Cuff J."/>
            <person name="Di Palma F."/>
            <person name="Fitzgerald S."/>
            <person name="Flicek P."/>
            <person name="Guttman M."/>
            <person name="Hubisz M.J."/>
            <person name="Jaffe D.B."/>
            <person name="Jungreis I."/>
            <person name="Kent W.J."/>
            <person name="Kostka D."/>
            <person name="Lara M."/>
            <person name="Martins A.L."/>
            <person name="Massingham T."/>
            <person name="Moltke I."/>
            <person name="Raney B.J."/>
            <person name="Rasmussen M.D."/>
            <person name="Robinson J."/>
            <person name="Stark A."/>
            <person name="Vilella A.J."/>
            <person name="Wen J."/>
            <person name="Xie X."/>
            <person name="Zody M.C."/>
            <person name="Baldwin J."/>
            <person name="Bloom T."/>
            <person name="Chin C.W."/>
            <person name="Heiman D."/>
            <person name="Nicol R."/>
            <person name="Nusbaum C."/>
            <person name="Young S."/>
            <person name="Wilkinson J."/>
            <person name="Worley K.C."/>
            <person name="Kovar C.L."/>
            <person name="Muzny D.M."/>
            <person name="Gibbs R.A."/>
            <person name="Cree A."/>
            <person name="Dihn H.H."/>
            <person name="Fowler G."/>
            <person name="Jhangiani S."/>
            <person name="Joshi V."/>
            <person name="Lee S."/>
            <person name="Lewis L.R."/>
            <person name="Nazareth L.V."/>
            <person name="Okwuonu G."/>
            <person name="Santibanez J."/>
            <person name="Warren W.C."/>
            <person name="Mardis E.R."/>
            <person name="Weinstock G.M."/>
            <person name="Wilson R.K."/>
            <person name="Delehaunty K."/>
            <person name="Dooling D."/>
            <person name="Fronik C."/>
            <person name="Fulton L."/>
            <person name="Fulton B."/>
            <person name="Graves T."/>
            <person name="Minx P."/>
            <person name="Sodergren E."/>
            <person name="Birney E."/>
            <person name="Margulies E.H."/>
            <person name="Herrero J."/>
            <person name="Green E.D."/>
            <person name="Haussler D."/>
            <person name="Siepel A."/>
            <person name="Goldman N."/>
            <person name="Pollard K.S."/>
            <person name="Pedersen J.S."/>
            <person name="Lander E.S."/>
            <person name="Kellis M."/>
        </authorList>
    </citation>
    <scope>NUCLEOTIDE SEQUENCE [LARGE SCALE GENOMIC DNA]</scope>
    <source>
        <strain evidence="15">Thorbecke</strain>
    </source>
</reference>
<feature type="domain" description="KRAB-related" evidence="13">
    <location>
        <begin position="1"/>
        <end position="64"/>
    </location>
</feature>
<protein>
    <submittedName>
        <fullName evidence="14">Uncharacterized protein</fullName>
    </submittedName>
</protein>
<name>A0A5F9CY02_RABIT</name>
<evidence type="ECO:0000313" key="15">
    <source>
        <dbReference type="Proteomes" id="UP000001811"/>
    </source>
</evidence>
<evidence type="ECO:0000256" key="1">
    <source>
        <dbReference type="ARBA" id="ARBA00004123"/>
    </source>
</evidence>
<dbReference type="Pfam" id="PF01352">
    <property type="entry name" value="KRAB"/>
    <property type="match status" value="1"/>
</dbReference>
<dbReference type="FunFam" id="3.30.160.60:FF:002090">
    <property type="entry name" value="Zinc finger protein 473"/>
    <property type="match status" value="1"/>
</dbReference>
<evidence type="ECO:0000313" key="14">
    <source>
        <dbReference type="Ensembl" id="ENSOCUP00000038486.1"/>
    </source>
</evidence>
<feature type="domain" description="C2H2-type" evidence="11">
    <location>
        <begin position="607"/>
        <end position="628"/>
    </location>
</feature>
<dbReference type="Gene3D" id="3.30.160.60">
    <property type="entry name" value="Classic Zinc Finger"/>
    <property type="match status" value="6"/>
</dbReference>
<feature type="domain" description="C2H2-type" evidence="11">
    <location>
        <begin position="378"/>
        <end position="405"/>
    </location>
</feature>
<keyword evidence="4" id="KW-0677">Repeat</keyword>
<dbReference type="Ensembl" id="ENSOCUT00000058364.1">
    <property type="protein sequence ID" value="ENSOCUP00000038486.1"/>
    <property type="gene ID" value="ENSOCUG00000029259.2"/>
</dbReference>
<dbReference type="GO" id="GO:0000981">
    <property type="term" value="F:DNA-binding transcription factor activity, RNA polymerase II-specific"/>
    <property type="evidence" value="ECO:0007669"/>
    <property type="project" value="TreeGrafter"/>
</dbReference>
<evidence type="ECO:0000259" key="11">
    <source>
        <dbReference type="PROSITE" id="PS50157"/>
    </source>
</evidence>
<comment type="similarity">
    <text evidence="2">Belongs to the krueppel C2H2-type zinc-finger protein family.</text>
</comment>
<dbReference type="GO" id="GO:0005634">
    <property type="term" value="C:nucleus"/>
    <property type="evidence" value="ECO:0007669"/>
    <property type="project" value="UniProtKB-SubCell"/>
</dbReference>
<dbReference type="SMR" id="A0A5F9CY02"/>
<dbReference type="PANTHER" id="PTHR24381">
    <property type="entry name" value="ZINC FINGER PROTEIN"/>
    <property type="match status" value="1"/>
</dbReference>
<reference evidence="14" key="2">
    <citation type="submission" date="2025-08" db="UniProtKB">
        <authorList>
            <consortium name="Ensembl"/>
        </authorList>
    </citation>
    <scope>IDENTIFICATION</scope>
    <source>
        <strain evidence="14">Thorbecke</strain>
    </source>
</reference>
<feature type="domain" description="C2H2-type" evidence="11">
    <location>
        <begin position="294"/>
        <end position="321"/>
    </location>
</feature>
<dbReference type="PROSITE" id="PS50806">
    <property type="entry name" value="KRAB_RELATED"/>
    <property type="match status" value="1"/>
</dbReference>
<evidence type="ECO:0000256" key="4">
    <source>
        <dbReference type="ARBA" id="ARBA00022737"/>
    </source>
</evidence>
<keyword evidence="9" id="KW-0539">Nucleus</keyword>
<keyword evidence="3" id="KW-0479">Metal-binding</keyword>
<dbReference type="Pfam" id="PF00096">
    <property type="entry name" value="zf-C2H2"/>
    <property type="match status" value="4"/>
</dbReference>
<evidence type="ECO:0000256" key="3">
    <source>
        <dbReference type="ARBA" id="ARBA00022723"/>
    </source>
</evidence>
<dbReference type="PROSITE" id="PS50805">
    <property type="entry name" value="KRAB"/>
    <property type="match status" value="1"/>
</dbReference>
<keyword evidence="8" id="KW-0804">Transcription</keyword>
<organism evidence="14 15">
    <name type="scientific">Oryctolagus cuniculus</name>
    <name type="common">Rabbit</name>
    <dbReference type="NCBI Taxonomy" id="9986"/>
    <lineage>
        <taxon>Eukaryota</taxon>
        <taxon>Metazoa</taxon>
        <taxon>Chordata</taxon>
        <taxon>Craniata</taxon>
        <taxon>Vertebrata</taxon>
        <taxon>Euteleostomi</taxon>
        <taxon>Mammalia</taxon>
        <taxon>Eutheria</taxon>
        <taxon>Euarchontoglires</taxon>
        <taxon>Glires</taxon>
        <taxon>Lagomorpha</taxon>
        <taxon>Leporidae</taxon>
        <taxon>Oryctolagus</taxon>
    </lineage>
</organism>
<dbReference type="GO" id="GO:0008270">
    <property type="term" value="F:zinc ion binding"/>
    <property type="evidence" value="ECO:0007669"/>
    <property type="project" value="UniProtKB-KW"/>
</dbReference>
<dbReference type="FunFam" id="3.30.160.60:FF:000060">
    <property type="entry name" value="zinc finger protein 436"/>
    <property type="match status" value="1"/>
</dbReference>
<evidence type="ECO:0000256" key="8">
    <source>
        <dbReference type="ARBA" id="ARBA00023163"/>
    </source>
</evidence>
<evidence type="ECO:0000256" key="5">
    <source>
        <dbReference type="ARBA" id="ARBA00022771"/>
    </source>
</evidence>
<dbReference type="InterPro" id="IPR003655">
    <property type="entry name" value="aKRAB"/>
</dbReference>
<evidence type="ECO:0000259" key="13">
    <source>
        <dbReference type="PROSITE" id="PS50806"/>
    </source>
</evidence>
<dbReference type="InterPro" id="IPR013087">
    <property type="entry name" value="Znf_C2H2_type"/>
</dbReference>
<dbReference type="InterPro" id="IPR036236">
    <property type="entry name" value="Znf_C2H2_sf"/>
</dbReference>
<dbReference type="Proteomes" id="UP000001811">
    <property type="component" value="Unplaced"/>
</dbReference>
<dbReference type="Gene3D" id="6.10.140.140">
    <property type="match status" value="1"/>
</dbReference>
<keyword evidence="5 10" id="KW-0863">Zinc-finger</keyword>
<feature type="domain" description="C2H2-type" evidence="11">
    <location>
        <begin position="322"/>
        <end position="349"/>
    </location>
</feature>
<dbReference type="SUPFAM" id="SSF109640">
    <property type="entry name" value="KRAB domain (Kruppel-associated box)"/>
    <property type="match status" value="1"/>
</dbReference>
<dbReference type="SMART" id="SM00355">
    <property type="entry name" value="ZnF_C2H2"/>
    <property type="match status" value="4"/>
</dbReference>
<dbReference type="InterPro" id="IPR036051">
    <property type="entry name" value="KRAB_dom_sf"/>
</dbReference>
<dbReference type="PROSITE" id="PS50157">
    <property type="entry name" value="ZINC_FINGER_C2H2_2"/>
    <property type="match status" value="5"/>
</dbReference>
<evidence type="ECO:0000256" key="7">
    <source>
        <dbReference type="ARBA" id="ARBA00023015"/>
    </source>
</evidence>
<dbReference type="GeneTree" id="ENSGT00950000182890"/>
<dbReference type="InterPro" id="IPR001909">
    <property type="entry name" value="KRAB"/>
</dbReference>
<dbReference type="GO" id="GO:0000977">
    <property type="term" value="F:RNA polymerase II transcription regulatory region sequence-specific DNA binding"/>
    <property type="evidence" value="ECO:0007669"/>
    <property type="project" value="TreeGrafter"/>
</dbReference>
<reference evidence="14" key="3">
    <citation type="submission" date="2025-09" db="UniProtKB">
        <authorList>
            <consortium name="Ensembl"/>
        </authorList>
    </citation>
    <scope>IDENTIFICATION</scope>
    <source>
        <strain evidence="14">Thorbecke</strain>
    </source>
</reference>
<accession>A0A5F9CY02</accession>
<dbReference type="Bgee" id="ENSOCUG00000029259">
    <property type="expression patterns" value="Expressed in frontal cortex and 2 other cell types or tissues"/>
</dbReference>
<keyword evidence="15" id="KW-1185">Reference proteome</keyword>
<dbReference type="PANTHER" id="PTHR24381:SF455">
    <property type="entry name" value="RB-ASSOCIATED KRAB ZINC FINGER PROTEIN-RELATED"/>
    <property type="match status" value="1"/>
</dbReference>
<feature type="domain" description="C2H2-type" evidence="11">
    <location>
        <begin position="350"/>
        <end position="377"/>
    </location>
</feature>
<dbReference type="PROSITE" id="PS00028">
    <property type="entry name" value="ZINC_FINGER_C2H2_1"/>
    <property type="match status" value="4"/>
</dbReference>
<evidence type="ECO:0000256" key="10">
    <source>
        <dbReference type="PROSITE-ProRule" id="PRU00042"/>
    </source>
</evidence>
<proteinExistence type="inferred from homology"/>
<evidence type="ECO:0000259" key="12">
    <source>
        <dbReference type="PROSITE" id="PS50805"/>
    </source>
</evidence>
<keyword evidence="7" id="KW-0805">Transcription regulation</keyword>
<comment type="subcellular location">
    <subcellularLocation>
        <location evidence="1">Nucleus</location>
    </subcellularLocation>
</comment>
<dbReference type="FunFam" id="3.30.160.60:FF:000016">
    <property type="entry name" value="zinc finger protein 37 homolog"/>
    <property type="match status" value="1"/>
</dbReference>
<dbReference type="InParanoid" id="A0A5F9CY02"/>
<dbReference type="SUPFAM" id="SSF57667">
    <property type="entry name" value="beta-beta-alpha zinc fingers"/>
    <property type="match status" value="4"/>
</dbReference>